<feature type="transmembrane region" description="Helical" evidence="7">
    <location>
        <begin position="307"/>
        <end position="331"/>
    </location>
</feature>
<dbReference type="InterPro" id="IPR036259">
    <property type="entry name" value="MFS_trans_sf"/>
</dbReference>
<feature type="transmembrane region" description="Helical" evidence="7">
    <location>
        <begin position="235"/>
        <end position="258"/>
    </location>
</feature>
<feature type="transmembrane region" description="Helical" evidence="7">
    <location>
        <begin position="343"/>
        <end position="364"/>
    </location>
</feature>
<comment type="caution">
    <text evidence="9">The sequence shown here is derived from an EMBL/GenBank/DDBJ whole genome shotgun (WGS) entry which is preliminary data.</text>
</comment>
<evidence type="ECO:0000256" key="2">
    <source>
        <dbReference type="ARBA" id="ARBA00007520"/>
    </source>
</evidence>
<feature type="transmembrane region" description="Helical" evidence="7">
    <location>
        <begin position="116"/>
        <end position="134"/>
    </location>
</feature>
<reference evidence="9 10" key="1">
    <citation type="submission" date="2016-01" db="EMBL/GenBank/DDBJ databases">
        <title>Biosynthesis of antibiotic leucinostatins and their inhibition on Phytophthora in bio-control Purpureocillium lilacinum.</title>
        <authorList>
            <person name="Wang G."/>
            <person name="Liu Z."/>
            <person name="Lin R."/>
            <person name="Li E."/>
            <person name="Mao Z."/>
            <person name="Ling J."/>
            <person name="Yin W."/>
            <person name="Xie B."/>
        </authorList>
    </citation>
    <scope>NUCLEOTIDE SEQUENCE [LARGE SCALE GENOMIC DNA]</scope>
    <source>
        <strain evidence="9">PLBJ-1</strain>
    </source>
</reference>
<feature type="transmembrane region" description="Helical" evidence="7">
    <location>
        <begin position="373"/>
        <end position="393"/>
    </location>
</feature>
<gene>
    <name evidence="9" type="ORF">VFPBJ_10311</name>
</gene>
<name>A0A179G130_PURLI</name>
<keyword evidence="3" id="KW-0813">Transport</keyword>
<accession>A0A179G130</accession>
<feature type="transmembrane region" description="Helical" evidence="7">
    <location>
        <begin position="85"/>
        <end position="104"/>
    </location>
</feature>
<dbReference type="GO" id="GO:0022857">
    <property type="term" value="F:transmembrane transporter activity"/>
    <property type="evidence" value="ECO:0007669"/>
    <property type="project" value="InterPro"/>
</dbReference>
<dbReference type="PANTHER" id="PTHR23501">
    <property type="entry name" value="MAJOR FACILITATOR SUPERFAMILY"/>
    <property type="match status" value="1"/>
</dbReference>
<proteinExistence type="inferred from homology"/>
<evidence type="ECO:0000256" key="3">
    <source>
        <dbReference type="ARBA" id="ARBA00022448"/>
    </source>
</evidence>
<dbReference type="Gene3D" id="1.20.1250.20">
    <property type="entry name" value="MFS general substrate transporter like domains"/>
    <property type="match status" value="1"/>
</dbReference>
<dbReference type="PRINTS" id="PR01036">
    <property type="entry name" value="TCRTETB"/>
</dbReference>
<evidence type="ECO:0000256" key="7">
    <source>
        <dbReference type="SAM" id="Phobius"/>
    </source>
</evidence>
<keyword evidence="4 7" id="KW-0812">Transmembrane</keyword>
<dbReference type="GO" id="GO:0005886">
    <property type="term" value="C:plasma membrane"/>
    <property type="evidence" value="ECO:0007669"/>
    <property type="project" value="TreeGrafter"/>
</dbReference>
<dbReference type="Gene3D" id="1.20.1720.10">
    <property type="entry name" value="Multidrug resistance protein D"/>
    <property type="match status" value="1"/>
</dbReference>
<evidence type="ECO:0000259" key="8">
    <source>
        <dbReference type="PROSITE" id="PS50850"/>
    </source>
</evidence>
<comment type="similarity">
    <text evidence="2">Belongs to the major facilitator superfamily. TCR/Tet family.</text>
</comment>
<evidence type="ECO:0000313" key="9">
    <source>
        <dbReference type="EMBL" id="OAQ71532.1"/>
    </source>
</evidence>
<feature type="domain" description="Major facilitator superfamily (MFS) profile" evidence="8">
    <location>
        <begin position="51"/>
        <end position="537"/>
    </location>
</feature>
<sequence>MSRTISQTSTVDVRNGIVEHVSLRSMSRGPGGVPADPPQSRKLSSAQTATIMACLCACVFVSALDVTIITTALPSIAGHFASTSGYTWVGTGFILAHTASTPTWGGLSDIWGRRPVILAACAVFFAGSLVCAVVDSGLGPFVAGRAVQGLGAAGLTTMVNVCIADMFPPRDRGLYYGLTSVVWAIASGVGPVMGGVFTSRLTWRWLPITGAVFLLLLFTLKLSSPRTPLRAGLAAIDWTGSLLVVGGSLMLLLGLYLGGVYEPWHSATVVCLIVFGFLTGGLFVLNEWKLAVYPVMPVHLFRTASSAAAYGLCFFHSFVFLGVAYYLPMYFQSVLLAGPLPSGVYLLPFILSSSLSAALTGVFIQKTGKYMPAVYCGTVAMTLGVGLLIDVGLDKNWVRLVTFQIVGGVGAGMNFEGPLLAVQAVVPSRDVAAATTTMGFTRTISTAISVVIGGVVFQNEMNAKRAILVGKLGDELAARFDGASASANVELVRALPPMQRLAARTAYYESMRSMWIMYTVVSAVAMLTGLLIRGHHLHKEQQEPALGLNVEREAARQAAR</sequence>
<comment type="subcellular location">
    <subcellularLocation>
        <location evidence="1">Membrane</location>
        <topology evidence="1">Multi-pass membrane protein</topology>
    </subcellularLocation>
</comment>
<dbReference type="PROSITE" id="PS50850">
    <property type="entry name" value="MFS"/>
    <property type="match status" value="1"/>
</dbReference>
<dbReference type="SUPFAM" id="SSF103473">
    <property type="entry name" value="MFS general substrate transporter"/>
    <property type="match status" value="1"/>
</dbReference>
<feature type="transmembrane region" description="Helical" evidence="7">
    <location>
        <begin position="203"/>
        <end position="223"/>
    </location>
</feature>
<dbReference type="FunFam" id="1.20.1250.20:FF:000196">
    <property type="entry name" value="MFS toxin efflux pump (AflT)"/>
    <property type="match status" value="1"/>
</dbReference>
<feature type="transmembrane region" description="Helical" evidence="7">
    <location>
        <begin position="515"/>
        <end position="532"/>
    </location>
</feature>
<feature type="transmembrane region" description="Helical" evidence="7">
    <location>
        <begin position="49"/>
        <end position="73"/>
    </location>
</feature>
<organism evidence="9 10">
    <name type="scientific">Purpureocillium lilacinum</name>
    <name type="common">Paecilomyces lilacinus</name>
    <dbReference type="NCBI Taxonomy" id="33203"/>
    <lineage>
        <taxon>Eukaryota</taxon>
        <taxon>Fungi</taxon>
        <taxon>Dikarya</taxon>
        <taxon>Ascomycota</taxon>
        <taxon>Pezizomycotina</taxon>
        <taxon>Sordariomycetes</taxon>
        <taxon>Hypocreomycetidae</taxon>
        <taxon>Hypocreales</taxon>
        <taxon>Ophiocordycipitaceae</taxon>
        <taxon>Purpureocillium</taxon>
    </lineage>
</organism>
<evidence type="ECO:0000256" key="4">
    <source>
        <dbReference type="ARBA" id="ARBA00022692"/>
    </source>
</evidence>
<evidence type="ECO:0000313" key="10">
    <source>
        <dbReference type="Proteomes" id="UP000078240"/>
    </source>
</evidence>
<dbReference type="PANTHER" id="PTHR23501:SF102">
    <property type="entry name" value="DRUG TRANSPORTER, PUTATIVE (AFU_ORTHOLOGUE AFUA_3G08530)-RELATED"/>
    <property type="match status" value="1"/>
</dbReference>
<evidence type="ECO:0000256" key="5">
    <source>
        <dbReference type="ARBA" id="ARBA00022989"/>
    </source>
</evidence>
<dbReference type="EMBL" id="LSBH01000010">
    <property type="protein sequence ID" value="OAQ71532.1"/>
    <property type="molecule type" value="Genomic_DNA"/>
</dbReference>
<evidence type="ECO:0000256" key="1">
    <source>
        <dbReference type="ARBA" id="ARBA00004141"/>
    </source>
</evidence>
<dbReference type="Proteomes" id="UP000078240">
    <property type="component" value="Unassembled WGS sequence"/>
</dbReference>
<dbReference type="Pfam" id="PF07690">
    <property type="entry name" value="MFS_1"/>
    <property type="match status" value="1"/>
</dbReference>
<dbReference type="InterPro" id="IPR011701">
    <property type="entry name" value="MFS"/>
</dbReference>
<feature type="transmembrane region" description="Helical" evidence="7">
    <location>
        <begin position="174"/>
        <end position="197"/>
    </location>
</feature>
<keyword evidence="5 7" id="KW-1133">Transmembrane helix</keyword>
<dbReference type="AlphaFoldDB" id="A0A179G130"/>
<dbReference type="InterPro" id="IPR020846">
    <property type="entry name" value="MFS_dom"/>
</dbReference>
<feature type="transmembrane region" description="Helical" evidence="7">
    <location>
        <begin position="264"/>
        <end position="286"/>
    </location>
</feature>
<protein>
    <submittedName>
        <fullName evidence="9">MFS transporter</fullName>
    </submittedName>
</protein>
<feature type="transmembrane region" description="Helical" evidence="7">
    <location>
        <begin position="146"/>
        <end position="167"/>
    </location>
</feature>
<keyword evidence="6 7" id="KW-0472">Membrane</keyword>
<evidence type="ECO:0000256" key="6">
    <source>
        <dbReference type="ARBA" id="ARBA00023136"/>
    </source>
</evidence>
<dbReference type="CDD" id="cd17502">
    <property type="entry name" value="MFS_Azr1_MDR_like"/>
    <property type="match status" value="1"/>
</dbReference>